<organism evidence="2">
    <name type="scientific">Alexandrium monilatum</name>
    <dbReference type="NCBI Taxonomy" id="311494"/>
    <lineage>
        <taxon>Eukaryota</taxon>
        <taxon>Sar</taxon>
        <taxon>Alveolata</taxon>
        <taxon>Dinophyceae</taxon>
        <taxon>Gonyaulacales</taxon>
        <taxon>Pyrocystaceae</taxon>
        <taxon>Alexandrium</taxon>
    </lineage>
</organism>
<sequence length="541" mass="60796">MFAPPPRAAPAASDGAVGSAEALQRCRKLLSQMPPMEGSVKYKRAWSIEEALEQHQCLMRQHELQSSIGNNHVQVRRMQAEFMQLESRELAAGLREALNGLGGTAAAAGGPPTSSEALQELTQQVELAARNLRLALQRKAIEERRAAEKTRRMEEEIEKSNKEMVVMREAIDDVARGGGPRIIGKTPAGSASAESTEGRQWFYCSDCRVGGHGQRFCSYLLKRPNWRVYPSEKWFEDKNAQVSYCPLGRRGVDFTDETYFSRIAMHIKGRIWLEDKRKLYDFVPDLMPLTYVISDQRWVGEPPPAEAPDAPPMPWFVKETDRNWGTSVVCCARPEECLGLSKPNSVYVVQKHIPNPLLYENGEKCHIKFYNLLIGLADGVTWHLYTYKDGYLSISPKAWSAVDLSKETQVTIIRTKRINDWPYWPKVYPTCRSAVKTVIERAASQGRLEGRNKKQFEIISADFIVTSDLNVYLLEFNTGPVLKDAEDSPDVHDAGMVSGALHIVEPWEGGTEDKWDFVLECKGHPPKEEAGTPSLDDALLA</sequence>
<reference evidence="2" key="1">
    <citation type="submission" date="2021-01" db="EMBL/GenBank/DDBJ databases">
        <authorList>
            <person name="Corre E."/>
            <person name="Pelletier E."/>
            <person name="Niang G."/>
            <person name="Scheremetjew M."/>
            <person name="Finn R."/>
            <person name="Kale V."/>
            <person name="Holt S."/>
            <person name="Cochrane G."/>
            <person name="Meng A."/>
            <person name="Brown T."/>
            <person name="Cohen L."/>
        </authorList>
    </citation>
    <scope>NUCLEOTIDE SEQUENCE</scope>
    <source>
        <strain evidence="2">CCMP3105</strain>
    </source>
</reference>
<dbReference type="PANTHER" id="PTHR46069">
    <property type="entry name" value="TUBULIN TYROSINE LIGASE"/>
    <property type="match status" value="1"/>
</dbReference>
<protein>
    <recommendedName>
        <fullName evidence="3">Tubulin--tyrosine ligase-like protein 9</fullName>
    </recommendedName>
</protein>
<evidence type="ECO:0008006" key="3">
    <source>
        <dbReference type="Google" id="ProtNLM"/>
    </source>
</evidence>
<evidence type="ECO:0000313" key="2">
    <source>
        <dbReference type="EMBL" id="CAE4565687.1"/>
    </source>
</evidence>
<dbReference type="Pfam" id="PF03133">
    <property type="entry name" value="TTL"/>
    <property type="match status" value="2"/>
</dbReference>
<keyword evidence="1" id="KW-0175">Coiled coil</keyword>
<name>A0A7S4PX99_9DINO</name>
<proteinExistence type="predicted"/>
<dbReference type="SUPFAM" id="SSF56059">
    <property type="entry name" value="Glutathione synthetase ATP-binding domain-like"/>
    <property type="match status" value="1"/>
</dbReference>
<dbReference type="PANTHER" id="PTHR46069:SF1">
    <property type="entry name" value="CHROMOSOME UNDETERMINED SCAFFOLD_125, WHOLE GENOME SHOTGUN SEQUENCE"/>
    <property type="match status" value="1"/>
</dbReference>
<dbReference type="Gene3D" id="3.30.470.20">
    <property type="entry name" value="ATP-grasp fold, B domain"/>
    <property type="match status" value="1"/>
</dbReference>
<feature type="coiled-coil region" evidence="1">
    <location>
        <begin position="118"/>
        <end position="170"/>
    </location>
</feature>
<accession>A0A7S4PX99</accession>
<dbReference type="InterPro" id="IPR004344">
    <property type="entry name" value="TTL/TTLL_fam"/>
</dbReference>
<gene>
    <name evidence="2" type="ORF">AMON00008_LOCUS5306</name>
</gene>
<evidence type="ECO:0000256" key="1">
    <source>
        <dbReference type="SAM" id="Coils"/>
    </source>
</evidence>
<dbReference type="AlphaFoldDB" id="A0A7S4PX99"/>
<dbReference type="EMBL" id="HBNR01008068">
    <property type="protein sequence ID" value="CAE4565687.1"/>
    <property type="molecule type" value="Transcribed_RNA"/>
</dbReference>